<sequence>MVLKRVDSLEIVSKDIYMLRNLMYKVKDRTGNMHDPLVIEISQFLDLKLNQHGELSDSYRWQNGGMYMTNSDKPNQQQSKKDEQEQIQWQKSVIREEHISSK</sequence>
<dbReference type="Proteomes" id="UP001597040">
    <property type="component" value="Unassembled WGS sequence"/>
</dbReference>
<dbReference type="RefSeq" id="WP_390363520.1">
    <property type="nucleotide sequence ID" value="NZ_JBHTKJ010000050.1"/>
</dbReference>
<organism evidence="2 3">
    <name type="scientific">Virgibacillus byunsanensis</name>
    <dbReference type="NCBI Taxonomy" id="570945"/>
    <lineage>
        <taxon>Bacteria</taxon>
        <taxon>Bacillati</taxon>
        <taxon>Bacillota</taxon>
        <taxon>Bacilli</taxon>
        <taxon>Bacillales</taxon>
        <taxon>Bacillaceae</taxon>
        <taxon>Virgibacillus</taxon>
    </lineage>
</organism>
<dbReference type="InterPro" id="IPR036638">
    <property type="entry name" value="HLH_DNA-bd_sf"/>
</dbReference>
<keyword evidence="3" id="KW-1185">Reference proteome</keyword>
<gene>
    <name evidence="2" type="ORF">ACFQ3N_15915</name>
</gene>
<name>A0ABW3LN98_9BACI</name>
<proteinExistence type="predicted"/>
<accession>A0ABW3LN98</accession>
<reference evidence="3" key="1">
    <citation type="journal article" date="2019" name="Int. J. Syst. Evol. Microbiol.">
        <title>The Global Catalogue of Microorganisms (GCM) 10K type strain sequencing project: providing services to taxonomists for standard genome sequencing and annotation.</title>
        <authorList>
            <consortium name="The Broad Institute Genomics Platform"/>
            <consortium name="The Broad Institute Genome Sequencing Center for Infectious Disease"/>
            <person name="Wu L."/>
            <person name="Ma J."/>
        </authorList>
    </citation>
    <scope>NUCLEOTIDE SEQUENCE [LARGE SCALE GENOMIC DNA]</scope>
    <source>
        <strain evidence="3">CCUG 56754</strain>
    </source>
</reference>
<dbReference type="EMBL" id="JBHTKJ010000050">
    <property type="protein sequence ID" value="MFD1039863.1"/>
    <property type="molecule type" value="Genomic_DNA"/>
</dbReference>
<dbReference type="Gene3D" id="4.10.280.10">
    <property type="entry name" value="Helix-loop-helix DNA-binding domain"/>
    <property type="match status" value="1"/>
</dbReference>
<dbReference type="InterPro" id="IPR018540">
    <property type="entry name" value="Spo0E-like"/>
</dbReference>
<comment type="caution">
    <text evidence="2">The sequence shown here is derived from an EMBL/GenBank/DDBJ whole genome shotgun (WGS) entry which is preliminary data.</text>
</comment>
<feature type="region of interest" description="Disordered" evidence="1">
    <location>
        <begin position="63"/>
        <end position="87"/>
    </location>
</feature>
<feature type="compositionally biased region" description="Polar residues" evidence="1">
    <location>
        <begin position="68"/>
        <end position="78"/>
    </location>
</feature>
<evidence type="ECO:0000313" key="3">
    <source>
        <dbReference type="Proteomes" id="UP001597040"/>
    </source>
</evidence>
<evidence type="ECO:0000256" key="1">
    <source>
        <dbReference type="SAM" id="MobiDB-lite"/>
    </source>
</evidence>
<dbReference type="Pfam" id="PF09388">
    <property type="entry name" value="SpoOE-like"/>
    <property type="match status" value="1"/>
</dbReference>
<evidence type="ECO:0000313" key="2">
    <source>
        <dbReference type="EMBL" id="MFD1039863.1"/>
    </source>
</evidence>
<protein>
    <submittedName>
        <fullName evidence="2">Spo0E family sporulation regulatory protein-aspartic acid phosphatase</fullName>
    </submittedName>
</protein>